<accession>X1FY03</accession>
<protein>
    <submittedName>
        <fullName evidence="1">Uncharacterized protein</fullName>
    </submittedName>
</protein>
<dbReference type="AlphaFoldDB" id="X1FY03"/>
<name>X1FY03_9ZZZZ</name>
<dbReference type="EMBL" id="BARU01014845">
    <property type="protein sequence ID" value="GAH37430.1"/>
    <property type="molecule type" value="Genomic_DNA"/>
</dbReference>
<gene>
    <name evidence="1" type="ORF">S03H2_25944</name>
</gene>
<sequence>LLGLLGGVRRRGLIFLRRTFSSLLGSANIHPKKLGKGSLLWVFDPQGCVYSFTYQSYILW</sequence>
<organism evidence="1">
    <name type="scientific">marine sediment metagenome</name>
    <dbReference type="NCBI Taxonomy" id="412755"/>
    <lineage>
        <taxon>unclassified sequences</taxon>
        <taxon>metagenomes</taxon>
        <taxon>ecological metagenomes</taxon>
    </lineage>
</organism>
<proteinExistence type="predicted"/>
<feature type="non-terminal residue" evidence="1">
    <location>
        <position position="1"/>
    </location>
</feature>
<comment type="caution">
    <text evidence="1">The sequence shown here is derived from an EMBL/GenBank/DDBJ whole genome shotgun (WGS) entry which is preliminary data.</text>
</comment>
<evidence type="ECO:0000313" key="1">
    <source>
        <dbReference type="EMBL" id="GAH37430.1"/>
    </source>
</evidence>
<reference evidence="1" key="1">
    <citation type="journal article" date="2014" name="Front. Microbiol.">
        <title>High frequency of phylogenetically diverse reductive dehalogenase-homologous genes in deep subseafloor sedimentary metagenomes.</title>
        <authorList>
            <person name="Kawai M."/>
            <person name="Futagami T."/>
            <person name="Toyoda A."/>
            <person name="Takaki Y."/>
            <person name="Nishi S."/>
            <person name="Hori S."/>
            <person name="Arai W."/>
            <person name="Tsubouchi T."/>
            <person name="Morono Y."/>
            <person name="Uchiyama I."/>
            <person name="Ito T."/>
            <person name="Fujiyama A."/>
            <person name="Inagaki F."/>
            <person name="Takami H."/>
        </authorList>
    </citation>
    <scope>NUCLEOTIDE SEQUENCE</scope>
    <source>
        <strain evidence="1">Expedition CK06-06</strain>
    </source>
</reference>